<dbReference type="Pfam" id="PF14238">
    <property type="entry name" value="DUF4340"/>
    <property type="match status" value="1"/>
</dbReference>
<organism evidence="3 4">
    <name type="scientific">Carboxylicivirga linearis</name>
    <dbReference type="NCBI Taxonomy" id="1628157"/>
    <lineage>
        <taxon>Bacteria</taxon>
        <taxon>Pseudomonadati</taxon>
        <taxon>Bacteroidota</taxon>
        <taxon>Bacteroidia</taxon>
        <taxon>Marinilabiliales</taxon>
        <taxon>Marinilabiliaceae</taxon>
        <taxon>Carboxylicivirga</taxon>
    </lineage>
</organism>
<keyword evidence="1" id="KW-0472">Membrane</keyword>
<evidence type="ECO:0000259" key="2">
    <source>
        <dbReference type="Pfam" id="PF14238"/>
    </source>
</evidence>
<dbReference type="Proteomes" id="UP000708576">
    <property type="component" value="Unassembled WGS sequence"/>
</dbReference>
<dbReference type="EMBL" id="JAGUCO010000005">
    <property type="protein sequence ID" value="MBS2098624.1"/>
    <property type="molecule type" value="Genomic_DNA"/>
</dbReference>
<evidence type="ECO:0000313" key="3">
    <source>
        <dbReference type="EMBL" id="MBS2098624.1"/>
    </source>
</evidence>
<gene>
    <name evidence="3" type="ORF">KEM10_10070</name>
</gene>
<feature type="transmembrane region" description="Helical" evidence="1">
    <location>
        <begin position="7"/>
        <end position="27"/>
    </location>
</feature>
<keyword evidence="1" id="KW-0812">Transmembrane</keyword>
<keyword evidence="1" id="KW-1133">Transmembrane helix</keyword>
<dbReference type="RefSeq" id="WP_212215856.1">
    <property type="nucleotide sequence ID" value="NZ_JAGUCO010000005.1"/>
</dbReference>
<comment type="caution">
    <text evidence="3">The sequence shown here is derived from an EMBL/GenBank/DDBJ whole genome shotgun (WGS) entry which is preliminary data.</text>
</comment>
<sequence length="318" mass="35232">MFRKLNIKTLGIVFSALLIITVLVTIIDHSTGVNTLKSELFNIDQAQITSVVLQPKMLNGKQIELKKEGDSWKVLSNGKSFTGDANAIEGLIRQVNGLKPLRLAAQTKERWTNFELTDSLATQVKLKGTDGVLATLYIGKFSYQQPKQNMAQQNPYMQQRGTMTTYVRSDNDDEVYAVEGFLGSTANRDVDAFRDKTIVNADKANINKVHFVTPESSFTMVKNENAWMVNGTALDSTTVAKYLSGIARLKGSSFTDVKPSSLTHQLTIYSNKGENIEISAALKDEDAVIISSQNTGAVFTDKKDRLFNKLFVSKQTLE</sequence>
<reference evidence="3 4" key="1">
    <citation type="journal article" date="2015" name="Int. J. Syst. Evol. Microbiol.">
        <title>Carboxylicivirga linearis sp. nov., isolated from a sea cucumber culture pond.</title>
        <authorList>
            <person name="Wang F.Q."/>
            <person name="Zhou Y.X."/>
            <person name="Lin X.Z."/>
            <person name="Chen G.J."/>
            <person name="Du Z.J."/>
        </authorList>
    </citation>
    <scope>NUCLEOTIDE SEQUENCE [LARGE SCALE GENOMIC DNA]</scope>
    <source>
        <strain evidence="3 4">FB218</strain>
    </source>
</reference>
<proteinExistence type="predicted"/>
<feature type="domain" description="DUF4340" evidence="2">
    <location>
        <begin position="164"/>
        <end position="258"/>
    </location>
</feature>
<evidence type="ECO:0000256" key="1">
    <source>
        <dbReference type="SAM" id="Phobius"/>
    </source>
</evidence>
<name>A0ABS5JUN1_9BACT</name>
<protein>
    <submittedName>
        <fullName evidence="3">DUF4340 domain-containing protein</fullName>
    </submittedName>
</protein>
<dbReference type="InterPro" id="IPR025641">
    <property type="entry name" value="DUF4340"/>
</dbReference>
<evidence type="ECO:0000313" key="4">
    <source>
        <dbReference type="Proteomes" id="UP000708576"/>
    </source>
</evidence>
<keyword evidence="4" id="KW-1185">Reference proteome</keyword>
<accession>A0ABS5JUN1</accession>